<gene>
    <name evidence="2" type="ORF">G3574_03630</name>
</gene>
<protein>
    <submittedName>
        <fullName evidence="2">DUF551 domain-containing protein</fullName>
    </submittedName>
</protein>
<dbReference type="EMBL" id="JAAIVB010000011">
    <property type="protein sequence ID" value="NEX60161.1"/>
    <property type="molecule type" value="Genomic_DNA"/>
</dbReference>
<reference evidence="2 3" key="1">
    <citation type="submission" date="2020-02" db="EMBL/GenBank/DDBJ databases">
        <authorList>
            <person name="Kim M.K."/>
        </authorList>
    </citation>
    <scope>NUCLEOTIDE SEQUENCE [LARGE SCALE GENOMIC DNA]</scope>
    <source>
        <strain evidence="2 3">17J57-3</strain>
    </source>
</reference>
<dbReference type="InterPro" id="IPR007539">
    <property type="entry name" value="DUF551"/>
</dbReference>
<dbReference type="AlphaFoldDB" id="A0A6B3SH32"/>
<accession>A0A6B3SH32</accession>
<dbReference type="RefSeq" id="WP_163960662.1">
    <property type="nucleotide sequence ID" value="NZ_JAAIVB010000011.1"/>
</dbReference>
<dbReference type="Pfam" id="PF04448">
    <property type="entry name" value="DUF551"/>
    <property type="match status" value="1"/>
</dbReference>
<keyword evidence="3" id="KW-1185">Reference proteome</keyword>
<organism evidence="2 3">
    <name type="scientific">Noviherbaspirillum galbum</name>
    <dbReference type="NCBI Taxonomy" id="2709383"/>
    <lineage>
        <taxon>Bacteria</taxon>
        <taxon>Pseudomonadati</taxon>
        <taxon>Pseudomonadota</taxon>
        <taxon>Betaproteobacteria</taxon>
        <taxon>Burkholderiales</taxon>
        <taxon>Oxalobacteraceae</taxon>
        <taxon>Noviherbaspirillum</taxon>
    </lineage>
</organism>
<name>A0A6B3SH32_9BURK</name>
<evidence type="ECO:0000259" key="1">
    <source>
        <dbReference type="Pfam" id="PF04448"/>
    </source>
</evidence>
<comment type="caution">
    <text evidence="2">The sequence shown here is derived from an EMBL/GenBank/DDBJ whole genome shotgun (WGS) entry which is preliminary data.</text>
</comment>
<sequence length="354" mass="39112">MSWRYAWLAFWEEVMEIEYTSAMGEAGQRYIESLCYGSQGERLINPPSMPGNFRWHELLAHMLAAAPKVITPAVLEAVSPSQRLQLVEMYHDLNKTPGNTTRAAAEHMWHVGYRKYSPPLLQRMTSLKDRVPDPQTVDRVLVYTEGSDFRGEQFFDIKTEELLGDVDPESGELVQSEVAAAATHWMPLPLPGLWGDAPLLDEGDFSNRSRAELVHYIAQCRAEIDGLSLVVAQHEESAKNGRDSTYWMIRATEAQEAAAQAQSELSSLRHDKALGESLMHAVEGLLANPDSAYRRAEVQDLIARMAKTVVPAGVCMDEACAGGTCNSNMCRKSMDLLQLENPAGNASSAEGEAA</sequence>
<evidence type="ECO:0000313" key="2">
    <source>
        <dbReference type="EMBL" id="NEX60161.1"/>
    </source>
</evidence>
<evidence type="ECO:0000313" key="3">
    <source>
        <dbReference type="Proteomes" id="UP000482155"/>
    </source>
</evidence>
<proteinExistence type="predicted"/>
<feature type="domain" description="DUF551" evidence="1">
    <location>
        <begin position="126"/>
        <end position="191"/>
    </location>
</feature>
<dbReference type="Proteomes" id="UP000482155">
    <property type="component" value="Unassembled WGS sequence"/>
</dbReference>